<dbReference type="AlphaFoldDB" id="A0A2N0QL68"/>
<reference evidence="1 2" key="2">
    <citation type="submission" date="2017-10" db="EMBL/GenBank/DDBJ databases">
        <title>Genome analyses suggest a sexual origin of heterokaryosis in a supposedly ancient asexual fungus.</title>
        <authorList>
            <person name="Corradi N."/>
            <person name="Sedzielewska K."/>
            <person name="Noel J."/>
            <person name="Charron P."/>
            <person name="Farinelli L."/>
            <person name="Marton T."/>
            <person name="Kruger M."/>
            <person name="Pelin A."/>
            <person name="Brachmann A."/>
            <person name="Corradi N."/>
        </authorList>
    </citation>
    <scope>NUCLEOTIDE SEQUENCE [LARGE SCALE GENOMIC DNA]</scope>
    <source>
        <strain evidence="1 2">A1</strain>
    </source>
</reference>
<name>A0A2N0QL68_9GLOM</name>
<reference evidence="1 2" key="1">
    <citation type="submission" date="2017-10" db="EMBL/GenBank/DDBJ databases">
        <title>Extensive intraspecific genome diversity in a model arbuscular mycorrhizal fungus.</title>
        <authorList>
            <person name="Chen E.C.H."/>
            <person name="Morin E."/>
            <person name="Baudet D."/>
            <person name="Noel J."/>
            <person name="Ndikumana S."/>
            <person name="Charron P."/>
            <person name="St-Onge C."/>
            <person name="Giorgi J."/>
            <person name="Grigoriev I.V."/>
            <person name="Roux C."/>
            <person name="Martin F.M."/>
            <person name="Corradi N."/>
        </authorList>
    </citation>
    <scope>NUCLEOTIDE SEQUENCE [LARGE SCALE GENOMIC DNA]</scope>
    <source>
        <strain evidence="1 2">A1</strain>
    </source>
</reference>
<protein>
    <submittedName>
        <fullName evidence="1">Uncharacterized protein</fullName>
    </submittedName>
</protein>
<dbReference type="Proteomes" id="UP000232688">
    <property type="component" value="Unassembled WGS sequence"/>
</dbReference>
<feature type="non-terminal residue" evidence="1">
    <location>
        <position position="1"/>
    </location>
</feature>
<sequence>SSRPRVKSNNYNPPVGRIKEVLKGATKQDIQKVKGAWAQVLGQLQKSQAALLAEAEPVAASSSAFVVKFKYDIHCKMVAENTDFTAMFSQYLYQLTDSKYDLLCIPDEEWFKLREEFIKENHLADKKESTDHDDE</sequence>
<organism evidence="1 2">
    <name type="scientific">Rhizophagus irregularis</name>
    <dbReference type="NCBI Taxonomy" id="588596"/>
    <lineage>
        <taxon>Eukaryota</taxon>
        <taxon>Fungi</taxon>
        <taxon>Fungi incertae sedis</taxon>
        <taxon>Mucoromycota</taxon>
        <taxon>Glomeromycotina</taxon>
        <taxon>Glomeromycetes</taxon>
        <taxon>Glomerales</taxon>
        <taxon>Glomeraceae</taxon>
        <taxon>Rhizophagus</taxon>
    </lineage>
</organism>
<comment type="caution">
    <text evidence="1">The sequence shown here is derived from an EMBL/GenBank/DDBJ whole genome shotgun (WGS) entry which is preliminary data.</text>
</comment>
<gene>
    <name evidence="1" type="ORF">RhiirA1_482964</name>
</gene>
<proteinExistence type="predicted"/>
<evidence type="ECO:0000313" key="2">
    <source>
        <dbReference type="Proteomes" id="UP000232688"/>
    </source>
</evidence>
<feature type="non-terminal residue" evidence="1">
    <location>
        <position position="135"/>
    </location>
</feature>
<dbReference type="EMBL" id="LLXH01006981">
    <property type="protein sequence ID" value="PKC51798.1"/>
    <property type="molecule type" value="Genomic_DNA"/>
</dbReference>
<evidence type="ECO:0000313" key="1">
    <source>
        <dbReference type="EMBL" id="PKC51798.1"/>
    </source>
</evidence>
<accession>A0A2N0QL68</accession>
<dbReference type="VEuPathDB" id="FungiDB:RhiirA1_482964"/>